<comment type="caution">
    <text evidence="4">The sequence shown here is derived from an EMBL/GenBank/DDBJ whole genome shotgun (WGS) entry which is preliminary data.</text>
</comment>
<reference evidence="4 5" key="1">
    <citation type="submission" date="2024-10" db="EMBL/GenBank/DDBJ databases">
        <title>The Natural Products Discovery Center: Release of the First 8490 Sequenced Strains for Exploring Actinobacteria Biosynthetic Diversity.</title>
        <authorList>
            <person name="Kalkreuter E."/>
            <person name="Kautsar S.A."/>
            <person name="Yang D."/>
            <person name="Bader C.D."/>
            <person name="Teijaro C.N."/>
            <person name="Fluegel L."/>
            <person name="Davis C.M."/>
            <person name="Simpson J.R."/>
            <person name="Lauterbach L."/>
            <person name="Steele A.D."/>
            <person name="Gui C."/>
            <person name="Meng S."/>
            <person name="Li G."/>
            <person name="Viehrig K."/>
            <person name="Ye F."/>
            <person name="Su P."/>
            <person name="Kiefer A.F."/>
            <person name="Nichols A."/>
            <person name="Cepeda A.J."/>
            <person name="Yan W."/>
            <person name="Fan B."/>
            <person name="Jiang Y."/>
            <person name="Adhikari A."/>
            <person name="Zheng C.-J."/>
            <person name="Schuster L."/>
            <person name="Cowan T.M."/>
            <person name="Smanski M.J."/>
            <person name="Chevrette M.G."/>
            <person name="De Carvalho L.P.S."/>
            <person name="Shen B."/>
        </authorList>
    </citation>
    <scope>NUCLEOTIDE SEQUENCE [LARGE SCALE GENOMIC DNA]</scope>
    <source>
        <strain evidence="4 5">NPDC049503</strain>
    </source>
</reference>
<name>A0ABW8A9F7_9ACTN</name>
<keyword evidence="1" id="KW-0547">Nucleotide-binding</keyword>
<gene>
    <name evidence="4" type="ORF">ACIBP5_25890</name>
</gene>
<dbReference type="Gene3D" id="1.10.10.10">
    <property type="entry name" value="Winged helix-like DNA-binding domain superfamily/Winged helix DNA-binding domain"/>
    <property type="match status" value="1"/>
</dbReference>
<accession>A0ABW8A9F7</accession>
<evidence type="ECO:0000256" key="1">
    <source>
        <dbReference type="ARBA" id="ARBA00022741"/>
    </source>
</evidence>
<dbReference type="PANTHER" id="PTHR16305:SF35">
    <property type="entry name" value="TRANSCRIPTIONAL ACTIVATOR DOMAIN"/>
    <property type="match status" value="1"/>
</dbReference>
<organism evidence="4 5">
    <name type="scientific">Nonomuraea indica</name>
    <dbReference type="NCBI Taxonomy" id="1581193"/>
    <lineage>
        <taxon>Bacteria</taxon>
        <taxon>Bacillati</taxon>
        <taxon>Actinomycetota</taxon>
        <taxon>Actinomycetes</taxon>
        <taxon>Streptosporangiales</taxon>
        <taxon>Streptosporangiaceae</taxon>
        <taxon>Nonomuraea</taxon>
    </lineage>
</organism>
<dbReference type="Gene3D" id="3.40.50.300">
    <property type="entry name" value="P-loop containing nucleotide triphosphate hydrolases"/>
    <property type="match status" value="1"/>
</dbReference>
<keyword evidence="2 4" id="KW-0067">ATP-binding</keyword>
<evidence type="ECO:0000313" key="4">
    <source>
        <dbReference type="EMBL" id="MFI7443415.1"/>
    </source>
</evidence>
<dbReference type="CDD" id="cd06170">
    <property type="entry name" value="LuxR_C_like"/>
    <property type="match status" value="1"/>
</dbReference>
<evidence type="ECO:0000313" key="5">
    <source>
        <dbReference type="Proteomes" id="UP001612928"/>
    </source>
</evidence>
<dbReference type="SUPFAM" id="SSF52540">
    <property type="entry name" value="P-loop containing nucleoside triphosphate hydrolases"/>
    <property type="match status" value="1"/>
</dbReference>
<dbReference type="PRINTS" id="PR00038">
    <property type="entry name" value="HTHLUXR"/>
</dbReference>
<dbReference type="InterPro" id="IPR016032">
    <property type="entry name" value="Sig_transdc_resp-reg_C-effctor"/>
</dbReference>
<dbReference type="InterPro" id="IPR041664">
    <property type="entry name" value="AAA_16"/>
</dbReference>
<dbReference type="Proteomes" id="UP001612928">
    <property type="component" value="Unassembled WGS sequence"/>
</dbReference>
<dbReference type="InterPro" id="IPR036388">
    <property type="entry name" value="WH-like_DNA-bd_sf"/>
</dbReference>
<protein>
    <submittedName>
        <fullName evidence="4">ATP-binding protein</fullName>
    </submittedName>
</protein>
<proteinExistence type="predicted"/>
<dbReference type="PROSITE" id="PS50043">
    <property type="entry name" value="HTH_LUXR_2"/>
    <property type="match status" value="1"/>
</dbReference>
<feature type="domain" description="HTH luxR-type" evidence="3">
    <location>
        <begin position="817"/>
        <end position="880"/>
    </location>
</feature>
<dbReference type="InterPro" id="IPR027417">
    <property type="entry name" value="P-loop_NTPase"/>
</dbReference>
<evidence type="ECO:0000256" key="2">
    <source>
        <dbReference type="ARBA" id="ARBA00022840"/>
    </source>
</evidence>
<dbReference type="SUPFAM" id="SSF46894">
    <property type="entry name" value="C-terminal effector domain of the bipartite response regulators"/>
    <property type="match status" value="1"/>
</dbReference>
<dbReference type="SUPFAM" id="SSF48452">
    <property type="entry name" value="TPR-like"/>
    <property type="match status" value="1"/>
</dbReference>
<dbReference type="Pfam" id="PF13191">
    <property type="entry name" value="AAA_16"/>
    <property type="match status" value="1"/>
</dbReference>
<dbReference type="PANTHER" id="PTHR16305">
    <property type="entry name" value="TESTICULAR SOLUBLE ADENYLYL CYCLASE"/>
    <property type="match status" value="1"/>
</dbReference>
<dbReference type="InterPro" id="IPR011990">
    <property type="entry name" value="TPR-like_helical_dom_sf"/>
</dbReference>
<dbReference type="SMART" id="SM00421">
    <property type="entry name" value="HTH_LUXR"/>
    <property type="match status" value="1"/>
</dbReference>
<dbReference type="GO" id="GO:0005524">
    <property type="term" value="F:ATP binding"/>
    <property type="evidence" value="ECO:0007669"/>
    <property type="project" value="UniProtKB-KW"/>
</dbReference>
<evidence type="ECO:0000259" key="3">
    <source>
        <dbReference type="PROSITE" id="PS50043"/>
    </source>
</evidence>
<dbReference type="RefSeq" id="WP_397023572.1">
    <property type="nucleotide sequence ID" value="NZ_JBITMB010000006.1"/>
</dbReference>
<keyword evidence="5" id="KW-1185">Reference proteome</keyword>
<dbReference type="InterPro" id="IPR000792">
    <property type="entry name" value="Tscrpt_reg_LuxR_C"/>
</dbReference>
<dbReference type="Gene3D" id="1.25.40.10">
    <property type="entry name" value="Tetratricopeptide repeat domain"/>
    <property type="match status" value="1"/>
</dbReference>
<sequence>MLYGRTREQETLDRLLHEAAGGVSGVLVISGDPGVGKSALLDHAAERAGAEFTVLRGMGVESEAELPYAGLHLLLTPVLEQVADLPEVQATALRGALGMTATRAGDRFLVGVAVLSLLAAVSAERPLLCVMDDMQWLDRASADALLFAARRLRSERVALLLAARQEFHAPGLPELRVPPLAASAAGELVDAIAPGLAGDVRARVLAEAAGNPLGLIELPRRASCGEDAGELPLTRRLLEAFGRRATALSEPAGTLLLVAAAEDTGEPALILRAAARLGADERALEECEGSGLVEVAGTRVRFRHPLVRSAVYQAAGFARRGAVHRALAEVSAPERRIWHLAAAVTEPDEELAAELDRSAETFLRRSGHSAAAAAWERAALLTPGPEPRAARLAKAAEAAISAGRLGRAAQLTDQAVRLTSDELVLAHLANLRADVDFERGAVEAASLTLLEAARPLAVAHPGRATSLLIQVVRNAWYTHDLKLARQATDVLLSLDHGTDPARPAPAMARGITALLEDDPERALPLLRQVVDGARHAGQGEYGLRNGALSIALLIGDHATARGMARALAAECASLGMVAWLPHVHLALATVELLEGRHLDAAADADHAEQVAAQTGQTHLEAQACGVRAWLAAVRGLEEDCRRLAERAAATPAGQVWARWALGVLELGRGRYEQAAGHLARAARQQPAAAPDLVEVLVRLQEPEHARAACDRFARWAAATGRPWAQGLLARCRALLEDDERDFTTAVDLHQAADHPFDAARTRLLLGERLRRERRKQEAREALREAMDTFERLGARPWLERASSELRATGESLARSADTDMLSRLTPQELQVVRLAATGASNKEIAAQLFLSPRTVGHHLYKAYPKLGVTTRTELAGLILP</sequence>
<dbReference type="EMBL" id="JBITMB010000006">
    <property type="protein sequence ID" value="MFI7443415.1"/>
    <property type="molecule type" value="Genomic_DNA"/>
</dbReference>
<dbReference type="Pfam" id="PF00196">
    <property type="entry name" value="GerE"/>
    <property type="match status" value="1"/>
</dbReference>